<gene>
    <name evidence="2" type="ORF">SAMN04488524_4746</name>
</gene>
<feature type="transmembrane region" description="Helical" evidence="1">
    <location>
        <begin position="6"/>
        <end position="25"/>
    </location>
</feature>
<keyword evidence="1" id="KW-0812">Transmembrane</keyword>
<accession>A0A1W2EEZ5</accession>
<dbReference type="EMBL" id="FWXT01000006">
    <property type="protein sequence ID" value="SMD08291.1"/>
    <property type="molecule type" value="Genomic_DNA"/>
</dbReference>
<keyword evidence="3" id="KW-1185">Reference proteome</keyword>
<proteinExistence type="predicted"/>
<reference evidence="3" key="1">
    <citation type="submission" date="2017-04" db="EMBL/GenBank/DDBJ databases">
        <authorList>
            <person name="Varghese N."/>
            <person name="Submissions S."/>
        </authorList>
    </citation>
    <scope>NUCLEOTIDE SEQUENCE [LARGE SCALE GENOMIC DNA]</scope>
    <source>
        <strain evidence="3">DSM 12126</strain>
    </source>
</reference>
<protein>
    <submittedName>
        <fullName evidence="2">Uncharacterized protein</fullName>
    </submittedName>
</protein>
<dbReference type="AlphaFoldDB" id="A0A1W2EEZ5"/>
<keyword evidence="1" id="KW-0472">Membrane</keyword>
<dbReference type="Proteomes" id="UP000192756">
    <property type="component" value="Unassembled WGS sequence"/>
</dbReference>
<keyword evidence="1" id="KW-1133">Transmembrane helix</keyword>
<evidence type="ECO:0000313" key="2">
    <source>
        <dbReference type="EMBL" id="SMD08291.1"/>
    </source>
</evidence>
<organism evidence="2 3">
    <name type="scientific">Pedobacter africanus</name>
    <dbReference type="NCBI Taxonomy" id="151894"/>
    <lineage>
        <taxon>Bacteria</taxon>
        <taxon>Pseudomonadati</taxon>
        <taxon>Bacteroidota</taxon>
        <taxon>Sphingobacteriia</taxon>
        <taxon>Sphingobacteriales</taxon>
        <taxon>Sphingobacteriaceae</taxon>
        <taxon>Pedobacter</taxon>
    </lineage>
</organism>
<evidence type="ECO:0000313" key="3">
    <source>
        <dbReference type="Proteomes" id="UP000192756"/>
    </source>
</evidence>
<name>A0A1W2EEZ5_9SPHI</name>
<evidence type="ECO:0000256" key="1">
    <source>
        <dbReference type="SAM" id="Phobius"/>
    </source>
</evidence>
<sequence>MRSRYFIWLIFLFIAGTIIRSGFFVHIGSYIYNYKITDHEFCG</sequence>